<dbReference type="AlphaFoldDB" id="A0A1N6I574"/>
<dbReference type="Proteomes" id="UP000184699">
    <property type="component" value="Unassembled WGS sequence"/>
</dbReference>
<accession>A0A1N6I574</accession>
<keyword evidence="2" id="KW-1185">Reference proteome</keyword>
<protein>
    <submittedName>
        <fullName evidence="1">Uncharacterized protein</fullName>
    </submittedName>
</protein>
<sequence>MPLAHITDVTVLWGFFTKIVAITTPESVLKVRCYRAARFADEILAARDRLA</sequence>
<dbReference type="OrthoDB" id="6292895at2"/>
<dbReference type="EMBL" id="FSRJ01000005">
    <property type="protein sequence ID" value="SIO27188.1"/>
    <property type="molecule type" value="Genomic_DNA"/>
</dbReference>
<gene>
    <name evidence="1" type="ORF">SAMN05443544_3693</name>
</gene>
<name>A0A1N6I574_9MICO</name>
<proteinExistence type="predicted"/>
<reference evidence="2" key="1">
    <citation type="submission" date="2016-11" db="EMBL/GenBank/DDBJ databases">
        <authorList>
            <person name="Varghese N."/>
            <person name="Submissions S."/>
        </authorList>
    </citation>
    <scope>NUCLEOTIDE SEQUENCE [LARGE SCALE GENOMIC DNA]</scope>
    <source>
        <strain evidence="2">DSM 8595</strain>
    </source>
</reference>
<dbReference type="RefSeq" id="WP_159441010.1">
    <property type="nucleotide sequence ID" value="NZ_FSRJ01000005.1"/>
</dbReference>
<organism evidence="1 2">
    <name type="scientific">Agromyces cerinus subsp. cerinus</name>
    <dbReference type="NCBI Taxonomy" id="232089"/>
    <lineage>
        <taxon>Bacteria</taxon>
        <taxon>Bacillati</taxon>
        <taxon>Actinomycetota</taxon>
        <taxon>Actinomycetes</taxon>
        <taxon>Micrococcales</taxon>
        <taxon>Microbacteriaceae</taxon>
        <taxon>Agromyces</taxon>
    </lineage>
</organism>
<evidence type="ECO:0000313" key="2">
    <source>
        <dbReference type="Proteomes" id="UP000184699"/>
    </source>
</evidence>
<evidence type="ECO:0000313" key="1">
    <source>
        <dbReference type="EMBL" id="SIO27188.1"/>
    </source>
</evidence>